<keyword evidence="2" id="KW-1185">Reference proteome</keyword>
<protein>
    <submittedName>
        <fullName evidence="1">Uncharacterized protein</fullName>
    </submittedName>
</protein>
<evidence type="ECO:0000313" key="1">
    <source>
        <dbReference type="EMBL" id="SOB58289.1"/>
    </source>
</evidence>
<dbReference type="Proteomes" id="UP000219215">
    <property type="component" value="Chromosome DPRO"/>
</dbReference>
<accession>A0A2C8F784</accession>
<dbReference type="AlphaFoldDB" id="A0A2C8F784"/>
<name>A0A2C8F784_9BACT</name>
<organism evidence="1 2">
    <name type="scientific">Pseudodesulfovibrio profundus</name>
    <dbReference type="NCBI Taxonomy" id="57320"/>
    <lineage>
        <taxon>Bacteria</taxon>
        <taxon>Pseudomonadati</taxon>
        <taxon>Thermodesulfobacteriota</taxon>
        <taxon>Desulfovibrionia</taxon>
        <taxon>Desulfovibrionales</taxon>
        <taxon>Desulfovibrionaceae</taxon>
    </lineage>
</organism>
<dbReference type="KEGG" id="pprf:DPRO_1395"/>
<evidence type="ECO:0000313" key="2">
    <source>
        <dbReference type="Proteomes" id="UP000219215"/>
    </source>
</evidence>
<proteinExistence type="predicted"/>
<gene>
    <name evidence="1" type="ORF">DPRO_1395</name>
</gene>
<sequence>MEQSVHAETLFKDESSAHSMDYYLRKRGYREGATALGTFAA</sequence>
<dbReference type="EMBL" id="LT907975">
    <property type="protein sequence ID" value="SOB58289.1"/>
    <property type="molecule type" value="Genomic_DNA"/>
</dbReference>
<reference evidence="2" key="1">
    <citation type="submission" date="2017-09" db="EMBL/GenBank/DDBJ databases">
        <authorList>
            <person name="Regsiter A."/>
            <person name="William W."/>
        </authorList>
    </citation>
    <scope>NUCLEOTIDE SEQUENCE [LARGE SCALE GENOMIC DNA]</scope>
    <source>
        <strain evidence="2">500-1</strain>
    </source>
</reference>